<dbReference type="AlphaFoldDB" id="A0A512NQH2"/>
<accession>A0A512NQH2</accession>
<evidence type="ECO:0000313" key="1">
    <source>
        <dbReference type="EMBL" id="GEP61194.1"/>
    </source>
</evidence>
<evidence type="ECO:0000313" key="2">
    <source>
        <dbReference type="Proteomes" id="UP000321058"/>
    </source>
</evidence>
<gene>
    <name evidence="1" type="ORF">RSO01_83600</name>
</gene>
<dbReference type="EMBL" id="BKAJ01000206">
    <property type="protein sequence ID" value="GEP61194.1"/>
    <property type="molecule type" value="Genomic_DNA"/>
</dbReference>
<evidence type="ECO:0008006" key="3">
    <source>
        <dbReference type="Google" id="ProtNLM"/>
    </source>
</evidence>
<keyword evidence="2" id="KW-1185">Reference proteome</keyword>
<organism evidence="1 2">
    <name type="scientific">Reyranella soli</name>
    <dbReference type="NCBI Taxonomy" id="1230389"/>
    <lineage>
        <taxon>Bacteria</taxon>
        <taxon>Pseudomonadati</taxon>
        <taxon>Pseudomonadota</taxon>
        <taxon>Alphaproteobacteria</taxon>
        <taxon>Hyphomicrobiales</taxon>
        <taxon>Reyranellaceae</taxon>
        <taxon>Reyranella</taxon>
    </lineage>
</organism>
<proteinExistence type="predicted"/>
<name>A0A512NQH2_9HYPH</name>
<sequence length="124" mass="13734">MRRPAFVLAMAAALLLLPTLVLGTLISHSSPQNLTWASQFAEQVRAGILYPRWMPDSFDGLGSPAFYFYPPLPFWIDAAVSVVTANALSTPYRLAVTTTVILFLSGLRSWRSSRPSPARPWPRT</sequence>
<protein>
    <recommendedName>
        <fullName evidence="3">Glycosyltransferase RgtA/B/C/D-like domain-containing protein</fullName>
    </recommendedName>
</protein>
<reference evidence="1 2" key="1">
    <citation type="submission" date="2019-07" db="EMBL/GenBank/DDBJ databases">
        <title>Whole genome shotgun sequence of Reyranella soli NBRC 108950.</title>
        <authorList>
            <person name="Hosoyama A."/>
            <person name="Uohara A."/>
            <person name="Ohji S."/>
            <person name="Ichikawa N."/>
        </authorList>
    </citation>
    <scope>NUCLEOTIDE SEQUENCE [LARGE SCALE GENOMIC DNA]</scope>
    <source>
        <strain evidence="1 2">NBRC 108950</strain>
    </source>
</reference>
<dbReference type="OrthoDB" id="7889025at2"/>
<comment type="caution">
    <text evidence="1">The sequence shown here is derived from an EMBL/GenBank/DDBJ whole genome shotgun (WGS) entry which is preliminary data.</text>
</comment>
<dbReference type="Proteomes" id="UP000321058">
    <property type="component" value="Unassembled WGS sequence"/>
</dbReference>